<dbReference type="Proteomes" id="UP000465785">
    <property type="component" value="Chromosome"/>
</dbReference>
<evidence type="ECO:0000256" key="5">
    <source>
        <dbReference type="ARBA" id="ARBA00041843"/>
    </source>
</evidence>
<dbReference type="GO" id="GO:0045547">
    <property type="term" value="F:ditrans,polycis-polyprenyl diphosphate synthase [(2E,6E)-farnesyl diphosphate specific] activity"/>
    <property type="evidence" value="ECO:0007669"/>
    <property type="project" value="TreeGrafter"/>
</dbReference>
<evidence type="ECO:0000256" key="3">
    <source>
        <dbReference type="ARBA" id="ARBA00038925"/>
    </source>
</evidence>
<evidence type="ECO:0000256" key="4">
    <source>
        <dbReference type="ARBA" id="ARBA00041688"/>
    </source>
</evidence>
<dbReference type="PANTHER" id="PTHR10291">
    <property type="entry name" value="DEHYDRODOLICHYL DIPHOSPHATE SYNTHASE FAMILY MEMBER"/>
    <property type="match status" value="1"/>
</dbReference>
<organism evidence="7 8">
    <name type="scientific">Mycobacterium gallinarum</name>
    <dbReference type="NCBI Taxonomy" id="39689"/>
    <lineage>
        <taxon>Bacteria</taxon>
        <taxon>Bacillati</taxon>
        <taxon>Actinomycetota</taxon>
        <taxon>Actinomycetes</taxon>
        <taxon>Mycobacteriales</taxon>
        <taxon>Mycobacteriaceae</taxon>
        <taxon>Mycobacterium</taxon>
    </lineage>
</organism>
<gene>
    <name evidence="7" type="primary">uppS_2</name>
    <name evidence="7" type="ORF">MGALJ_54970</name>
</gene>
<protein>
    <recommendedName>
        <fullName evidence="3">(2Z,6E)-farnesyl diphosphate synthase</fullName>
        <ecNumber evidence="3">2.5.1.68</ecNumber>
    </recommendedName>
    <alternativeName>
        <fullName evidence="4">Z-FPP synthase</fullName>
    </alternativeName>
    <alternativeName>
        <fullName evidence="5">Z-isoprenyl diphosphate synthase</fullName>
    </alternativeName>
</protein>
<dbReference type="GO" id="GO:0016094">
    <property type="term" value="P:polyprenol biosynthetic process"/>
    <property type="evidence" value="ECO:0007669"/>
    <property type="project" value="TreeGrafter"/>
</dbReference>
<dbReference type="PANTHER" id="PTHR10291:SF43">
    <property type="entry name" value="DEHYDRODOLICHYL DIPHOSPHATE SYNTHASE COMPLEX SUBUNIT DHDDS"/>
    <property type="match status" value="1"/>
</dbReference>
<comment type="catalytic activity">
    <reaction evidence="6">
        <text>isopentenyl diphosphate + (2E)-geranyl diphosphate = (2Z,6E)-farnesyl diphosphate + diphosphate</text>
        <dbReference type="Rhea" id="RHEA:23300"/>
        <dbReference type="ChEBI" id="CHEBI:33019"/>
        <dbReference type="ChEBI" id="CHEBI:58057"/>
        <dbReference type="ChEBI" id="CHEBI:128769"/>
        <dbReference type="ChEBI" id="CHEBI:162247"/>
        <dbReference type="EC" id="2.5.1.68"/>
    </reaction>
</comment>
<dbReference type="EMBL" id="AP022601">
    <property type="protein sequence ID" value="BBY95828.1"/>
    <property type="molecule type" value="Genomic_DNA"/>
</dbReference>
<evidence type="ECO:0000256" key="1">
    <source>
        <dbReference type="ARBA" id="ARBA00022679"/>
    </source>
</evidence>
<dbReference type="InterPro" id="IPR036424">
    <property type="entry name" value="UPP_synth-like_sf"/>
</dbReference>
<keyword evidence="1 7" id="KW-0808">Transferase</keyword>
<evidence type="ECO:0000256" key="2">
    <source>
        <dbReference type="ARBA" id="ARBA00038453"/>
    </source>
</evidence>
<dbReference type="Gene3D" id="3.40.1180.10">
    <property type="entry name" value="Decaprenyl diphosphate synthase-like"/>
    <property type="match status" value="1"/>
</dbReference>
<comment type="similarity">
    <text evidence="2">Belongs to the UPP synthase family. Z-FPP synthase subfamily.</text>
</comment>
<dbReference type="EC" id="2.5.1.68" evidence="3"/>
<reference evidence="7 8" key="1">
    <citation type="journal article" date="2019" name="Emerg. Microbes Infect.">
        <title>Comprehensive subspecies identification of 175 nontuberculous mycobacteria species based on 7547 genomic profiles.</title>
        <authorList>
            <person name="Matsumoto Y."/>
            <person name="Kinjo T."/>
            <person name="Motooka D."/>
            <person name="Nabeya D."/>
            <person name="Jung N."/>
            <person name="Uechi K."/>
            <person name="Horii T."/>
            <person name="Iida T."/>
            <person name="Fujita J."/>
            <person name="Nakamura S."/>
        </authorList>
    </citation>
    <scope>NUCLEOTIDE SEQUENCE [LARGE SCALE GENOMIC DNA]</scope>
    <source>
        <strain evidence="7 8">JCM 6399</strain>
    </source>
</reference>
<dbReference type="KEGG" id="mgau:MGALJ_54970"/>
<dbReference type="InterPro" id="IPR001441">
    <property type="entry name" value="UPP_synth-like"/>
</dbReference>
<evidence type="ECO:0000256" key="6">
    <source>
        <dbReference type="ARBA" id="ARBA00048726"/>
    </source>
</evidence>
<evidence type="ECO:0000313" key="8">
    <source>
        <dbReference type="Proteomes" id="UP000465785"/>
    </source>
</evidence>
<accession>A0A9W4FIJ8</accession>
<proteinExistence type="inferred from homology"/>
<dbReference type="GO" id="GO:0033850">
    <property type="term" value="F:Z-farnesyl diphosphate synthase activity"/>
    <property type="evidence" value="ECO:0007669"/>
    <property type="project" value="UniProtKB-EC"/>
</dbReference>
<dbReference type="Pfam" id="PF01255">
    <property type="entry name" value="Prenyltransf"/>
    <property type="match status" value="1"/>
</dbReference>
<keyword evidence="8" id="KW-1185">Reference proteome</keyword>
<dbReference type="SUPFAM" id="SSF64005">
    <property type="entry name" value="Undecaprenyl diphosphate synthase"/>
    <property type="match status" value="1"/>
</dbReference>
<evidence type="ECO:0000313" key="7">
    <source>
        <dbReference type="EMBL" id="BBY95828.1"/>
    </source>
</evidence>
<sequence>MAFSQLPVQLVQFGLHSAWGYVGGGFLVGVEPAHVGLIPDGLRRWAQSNDTTLSVAYHRGAEKVTEILLTLQRHGVQTVTVYNLSRANLARDRTELEPVYAASTHFFSTLLPAHFDNAKCSFRLHGDRNALPHNYVAAAQDLEHAMHGSEFRINILAAYDAYDELRTALQRARHDGCDISAAFDIHDVDMVVRTTPEPLLSGFLPLQSQYAQLVFLSTPLNDLTEQDIDDLIADHRRFPQLRGR</sequence>
<dbReference type="AlphaFoldDB" id="A0A9W4FIJ8"/>
<name>A0A9W4FIJ8_9MYCO</name>